<accession>A0ACB5TQ13</accession>
<evidence type="ECO:0000313" key="2">
    <source>
        <dbReference type="Proteomes" id="UP001165101"/>
    </source>
</evidence>
<protein>
    <submittedName>
        <fullName evidence="1">Unnamed protein product</fullName>
    </submittedName>
</protein>
<dbReference type="EMBL" id="BSXV01001423">
    <property type="protein sequence ID" value="GME92796.1"/>
    <property type="molecule type" value="Genomic_DNA"/>
</dbReference>
<name>A0ACB5TQ13_CANBO</name>
<reference evidence="1" key="1">
    <citation type="submission" date="2023-04" db="EMBL/GenBank/DDBJ databases">
        <title>Candida boidinii NBRC 1967.</title>
        <authorList>
            <person name="Ichikawa N."/>
            <person name="Sato H."/>
            <person name="Tonouchi N."/>
        </authorList>
    </citation>
    <scope>NUCLEOTIDE SEQUENCE</scope>
    <source>
        <strain evidence="1">NBRC 1967</strain>
    </source>
</reference>
<organism evidence="1 2">
    <name type="scientific">Candida boidinii</name>
    <name type="common">Yeast</name>
    <dbReference type="NCBI Taxonomy" id="5477"/>
    <lineage>
        <taxon>Eukaryota</taxon>
        <taxon>Fungi</taxon>
        <taxon>Dikarya</taxon>
        <taxon>Ascomycota</taxon>
        <taxon>Saccharomycotina</taxon>
        <taxon>Pichiomycetes</taxon>
        <taxon>Pichiales</taxon>
        <taxon>Pichiaceae</taxon>
        <taxon>Ogataea</taxon>
        <taxon>Ogataea/Candida clade</taxon>
    </lineage>
</organism>
<proteinExistence type="predicted"/>
<comment type="caution">
    <text evidence="1">The sequence shown here is derived from an EMBL/GenBank/DDBJ whole genome shotgun (WGS) entry which is preliminary data.</text>
</comment>
<evidence type="ECO:0000313" key="1">
    <source>
        <dbReference type="EMBL" id="GME92796.1"/>
    </source>
</evidence>
<dbReference type="Proteomes" id="UP001165101">
    <property type="component" value="Unassembled WGS sequence"/>
</dbReference>
<sequence length="327" mass="37912">MRYRFAGNVEETTLVDEVEEPKEKCIGDIVDIHKHKITINNVKLENIKRPDNNDTPGDDEYTAFRKINLMLSSAVFNPSITPSQVDSYVSNMNSEDTPVLIRLIYNKSMSFKEKYFYSDLLEKYGKLINSRFFDTKESDPIHPRNFGFFHLNYTKDHMLPSKFILTGPFEKSQLIIDVQIISKISFCQYCRSRSHKVQECPLRPLRFSNKCKYCQTNTNKHNYLSCSMVPVEDKLTAVSSLPHEIIQRSLNTANPFKQIPYEIIKNKDFPIGALTQMQRRKLIDEVEKRNQLEAFLDAYIASQNGEAPDLSLRPPPRYMVEVFGGDN</sequence>
<gene>
    <name evidence="1" type="ORF">Cboi01_000288800</name>
</gene>
<keyword evidence="2" id="KW-1185">Reference proteome</keyword>